<evidence type="ECO:0000256" key="6">
    <source>
        <dbReference type="SAM" id="Phobius"/>
    </source>
</evidence>
<keyword evidence="2 6" id="KW-0812">Transmembrane</keyword>
<evidence type="ECO:0000256" key="3">
    <source>
        <dbReference type="ARBA" id="ARBA00022989"/>
    </source>
</evidence>
<gene>
    <name evidence="8" type="ORF">GCM10009663_07830</name>
</gene>
<evidence type="ECO:0000256" key="5">
    <source>
        <dbReference type="SAM" id="MobiDB-lite"/>
    </source>
</evidence>
<evidence type="ECO:0000313" key="9">
    <source>
        <dbReference type="Proteomes" id="UP001499987"/>
    </source>
</evidence>
<feature type="compositionally biased region" description="Basic and acidic residues" evidence="5">
    <location>
        <begin position="248"/>
        <end position="257"/>
    </location>
</feature>
<dbReference type="EMBL" id="BAAALD010000005">
    <property type="protein sequence ID" value="GAA1071154.1"/>
    <property type="molecule type" value="Genomic_DNA"/>
</dbReference>
<proteinExistence type="predicted"/>
<evidence type="ECO:0000256" key="2">
    <source>
        <dbReference type="ARBA" id="ARBA00022692"/>
    </source>
</evidence>
<comment type="subcellular location">
    <subcellularLocation>
        <location evidence="1">Membrane</location>
        <topology evidence="1">Multi-pass membrane protein</topology>
    </subcellularLocation>
</comment>
<feature type="domain" description="RDD" evidence="7">
    <location>
        <begin position="17"/>
        <end position="144"/>
    </location>
</feature>
<evidence type="ECO:0000256" key="1">
    <source>
        <dbReference type="ARBA" id="ARBA00004141"/>
    </source>
</evidence>
<organism evidence="8 9">
    <name type="scientific">Kitasatospora arboriphila</name>
    <dbReference type="NCBI Taxonomy" id="258052"/>
    <lineage>
        <taxon>Bacteria</taxon>
        <taxon>Bacillati</taxon>
        <taxon>Actinomycetota</taxon>
        <taxon>Actinomycetes</taxon>
        <taxon>Kitasatosporales</taxon>
        <taxon>Streptomycetaceae</taxon>
        <taxon>Kitasatospora</taxon>
    </lineage>
</organism>
<dbReference type="Proteomes" id="UP001499987">
    <property type="component" value="Unassembled WGS sequence"/>
</dbReference>
<reference evidence="9" key="1">
    <citation type="journal article" date="2019" name="Int. J. Syst. Evol. Microbiol.">
        <title>The Global Catalogue of Microorganisms (GCM) 10K type strain sequencing project: providing services to taxonomists for standard genome sequencing and annotation.</title>
        <authorList>
            <consortium name="The Broad Institute Genomics Platform"/>
            <consortium name="The Broad Institute Genome Sequencing Center for Infectious Disease"/>
            <person name="Wu L."/>
            <person name="Ma J."/>
        </authorList>
    </citation>
    <scope>NUCLEOTIDE SEQUENCE [LARGE SCALE GENOMIC DNA]</scope>
    <source>
        <strain evidence="9">JCM 13002</strain>
    </source>
</reference>
<feature type="region of interest" description="Disordered" evidence="5">
    <location>
        <begin position="248"/>
        <end position="323"/>
    </location>
</feature>
<evidence type="ECO:0000256" key="4">
    <source>
        <dbReference type="ARBA" id="ARBA00023136"/>
    </source>
</evidence>
<feature type="compositionally biased region" description="Pro residues" evidence="5">
    <location>
        <begin position="290"/>
        <end position="323"/>
    </location>
</feature>
<comment type="caution">
    <text evidence="8">The sequence shown here is derived from an EMBL/GenBank/DDBJ whole genome shotgun (WGS) entry which is preliminary data.</text>
</comment>
<accession>A0ABP4DTX3</accession>
<sequence>MSDLVTGEAVVLGLRAAKVPSRALAIALDLAVETVALMVTGTVVLAALPALDEAAAAAVVLGLSVFFLLGLPVLVETLSRGRSLGKLALGLRVVRTDGGPVRFRHALVRGLVSVLEIQMSVGTVAVIASLVSPQGRRLGDVFAGTLVVRERLPQAARAQSALPAAPPALLHAIGEQLVALDFSAVPDGLWLAVRQFLGRLGQLDPAVAAGMAERLAADLAGRTGRPVPYGVHPAAYLSAVLTERQRREWERAAEAARRQQSPAPGGPAPAAAPAPGPYAPQVPHIAPITEAPPAPYAPPLPPQQTPVPPQAPPAPSTGFAPPS</sequence>
<evidence type="ECO:0000259" key="7">
    <source>
        <dbReference type="Pfam" id="PF06271"/>
    </source>
</evidence>
<keyword evidence="3 6" id="KW-1133">Transmembrane helix</keyword>
<feature type="transmembrane region" description="Helical" evidence="6">
    <location>
        <begin position="23"/>
        <end position="48"/>
    </location>
</feature>
<dbReference type="PANTHER" id="PTHR38480:SF1">
    <property type="entry name" value="SLR0254 PROTEIN"/>
    <property type="match status" value="1"/>
</dbReference>
<dbReference type="RefSeq" id="WP_344622047.1">
    <property type="nucleotide sequence ID" value="NZ_BAAALD010000005.1"/>
</dbReference>
<dbReference type="Pfam" id="PF06271">
    <property type="entry name" value="RDD"/>
    <property type="match status" value="1"/>
</dbReference>
<dbReference type="InterPro" id="IPR010432">
    <property type="entry name" value="RDD"/>
</dbReference>
<keyword evidence="9" id="KW-1185">Reference proteome</keyword>
<evidence type="ECO:0000313" key="8">
    <source>
        <dbReference type="EMBL" id="GAA1071154.1"/>
    </source>
</evidence>
<feature type="compositionally biased region" description="Pro residues" evidence="5">
    <location>
        <begin position="264"/>
        <end position="280"/>
    </location>
</feature>
<keyword evidence="4 6" id="KW-0472">Membrane</keyword>
<feature type="transmembrane region" description="Helical" evidence="6">
    <location>
        <begin position="54"/>
        <end position="75"/>
    </location>
</feature>
<protein>
    <recommendedName>
        <fullName evidence="7">RDD domain-containing protein</fullName>
    </recommendedName>
</protein>
<dbReference type="PANTHER" id="PTHR38480">
    <property type="entry name" value="SLR0254 PROTEIN"/>
    <property type="match status" value="1"/>
</dbReference>
<name>A0ABP4DTX3_9ACTN</name>